<keyword evidence="1" id="KW-1133">Transmembrane helix</keyword>
<gene>
    <name evidence="2" type="ORF">BDZ94DRAFT_1257915</name>
</gene>
<name>A0A9P5Y8Z7_9AGAR</name>
<keyword evidence="1" id="KW-0812">Transmembrane</keyword>
<evidence type="ECO:0000256" key="1">
    <source>
        <dbReference type="SAM" id="Phobius"/>
    </source>
</evidence>
<feature type="transmembrane region" description="Helical" evidence="1">
    <location>
        <begin position="6"/>
        <end position="27"/>
    </location>
</feature>
<protein>
    <submittedName>
        <fullName evidence="2">Uncharacterized protein</fullName>
    </submittedName>
</protein>
<evidence type="ECO:0000313" key="2">
    <source>
        <dbReference type="EMBL" id="KAF9463976.1"/>
    </source>
</evidence>
<accession>A0A9P5Y8Z7</accession>
<keyword evidence="1" id="KW-0472">Membrane</keyword>
<sequence>MTPGFPFNFALFDCIMYFLLYLAEVFLNSSPPQWQASLTDSLMLPRASLFV</sequence>
<evidence type="ECO:0000313" key="3">
    <source>
        <dbReference type="Proteomes" id="UP000807353"/>
    </source>
</evidence>
<dbReference type="Proteomes" id="UP000807353">
    <property type="component" value="Unassembled WGS sequence"/>
</dbReference>
<proteinExistence type="predicted"/>
<dbReference type="AlphaFoldDB" id="A0A9P5Y8Z7"/>
<comment type="caution">
    <text evidence="2">The sequence shown here is derived from an EMBL/GenBank/DDBJ whole genome shotgun (WGS) entry which is preliminary data.</text>
</comment>
<organism evidence="2 3">
    <name type="scientific">Collybia nuda</name>
    <dbReference type="NCBI Taxonomy" id="64659"/>
    <lineage>
        <taxon>Eukaryota</taxon>
        <taxon>Fungi</taxon>
        <taxon>Dikarya</taxon>
        <taxon>Basidiomycota</taxon>
        <taxon>Agaricomycotina</taxon>
        <taxon>Agaricomycetes</taxon>
        <taxon>Agaricomycetidae</taxon>
        <taxon>Agaricales</taxon>
        <taxon>Tricholomatineae</taxon>
        <taxon>Clitocybaceae</taxon>
        <taxon>Collybia</taxon>
    </lineage>
</organism>
<keyword evidence="3" id="KW-1185">Reference proteome</keyword>
<dbReference type="EMBL" id="MU150258">
    <property type="protein sequence ID" value="KAF9463976.1"/>
    <property type="molecule type" value="Genomic_DNA"/>
</dbReference>
<reference evidence="2" key="1">
    <citation type="submission" date="2020-11" db="EMBL/GenBank/DDBJ databases">
        <authorList>
            <consortium name="DOE Joint Genome Institute"/>
            <person name="Ahrendt S."/>
            <person name="Riley R."/>
            <person name="Andreopoulos W."/>
            <person name="Labutti K."/>
            <person name="Pangilinan J."/>
            <person name="Ruiz-Duenas F.J."/>
            <person name="Barrasa J.M."/>
            <person name="Sanchez-Garcia M."/>
            <person name="Camarero S."/>
            <person name="Miyauchi S."/>
            <person name="Serrano A."/>
            <person name="Linde D."/>
            <person name="Babiker R."/>
            <person name="Drula E."/>
            <person name="Ayuso-Fernandez I."/>
            <person name="Pacheco R."/>
            <person name="Padilla G."/>
            <person name="Ferreira P."/>
            <person name="Barriuso J."/>
            <person name="Kellner H."/>
            <person name="Castanera R."/>
            <person name="Alfaro M."/>
            <person name="Ramirez L."/>
            <person name="Pisabarro A.G."/>
            <person name="Kuo A."/>
            <person name="Tritt A."/>
            <person name="Lipzen A."/>
            <person name="He G."/>
            <person name="Yan M."/>
            <person name="Ng V."/>
            <person name="Cullen D."/>
            <person name="Martin F."/>
            <person name="Rosso M.-N."/>
            <person name="Henrissat B."/>
            <person name="Hibbett D."/>
            <person name="Martinez A.T."/>
            <person name="Grigoriev I.V."/>
        </authorList>
    </citation>
    <scope>NUCLEOTIDE SEQUENCE</scope>
    <source>
        <strain evidence="2">CBS 247.69</strain>
    </source>
</reference>